<sequence>MKNIAKLSIGKIVAADYRTAAVFKAFDIDFCCNGKQSLEEACETKQLDLEAMVARLKDTSKTESHGTFSFDFWPVDLLSFYIENKHHRYVRRRIPVILRLLSRLCKSEGDVHPVLWEIRKEFVKAAKELLVHMKREELILFPYIRKMVKDENGVSVFEAAHFDAVRQPILQMINEHEKEGKRFKKIAALTRNYSLPDHASPVCKITYAFLREFDKDLQKHFHLENNILFAKALDAEGDSPYGFSVILGKP</sequence>
<dbReference type="Gene3D" id="1.20.120.520">
    <property type="entry name" value="nmb1532 protein domain like"/>
    <property type="match status" value="1"/>
</dbReference>
<dbReference type="EMBL" id="JBHSJJ010000003">
    <property type="protein sequence ID" value="MFC4871447.1"/>
    <property type="molecule type" value="Genomic_DNA"/>
</dbReference>
<dbReference type="RefSeq" id="WP_377062917.1">
    <property type="nucleotide sequence ID" value="NZ_JBHSJJ010000003.1"/>
</dbReference>
<evidence type="ECO:0000259" key="5">
    <source>
        <dbReference type="Pfam" id="PF01814"/>
    </source>
</evidence>
<keyword evidence="7" id="KW-1185">Reference proteome</keyword>
<keyword evidence="4" id="KW-0408">Iron</keyword>
<dbReference type="Gene3D" id="1.10.3910.10">
    <property type="entry name" value="SP0561-like"/>
    <property type="match status" value="1"/>
</dbReference>
<reference evidence="7" key="1">
    <citation type="journal article" date="2019" name="Int. J. Syst. Evol. Microbiol.">
        <title>The Global Catalogue of Microorganisms (GCM) 10K type strain sequencing project: providing services to taxonomists for standard genome sequencing and annotation.</title>
        <authorList>
            <consortium name="The Broad Institute Genomics Platform"/>
            <consortium name="The Broad Institute Genome Sequencing Center for Infectious Disease"/>
            <person name="Wu L."/>
            <person name="Ma J."/>
        </authorList>
    </citation>
    <scope>NUCLEOTIDE SEQUENCE [LARGE SCALE GENOMIC DNA]</scope>
    <source>
        <strain evidence="7">CGMCC 4.7466</strain>
    </source>
</reference>
<proteinExistence type="predicted"/>
<dbReference type="InterPro" id="IPR012312">
    <property type="entry name" value="Hemerythrin-like"/>
</dbReference>
<evidence type="ECO:0000313" key="6">
    <source>
        <dbReference type="EMBL" id="MFC4871447.1"/>
    </source>
</evidence>
<evidence type="ECO:0000256" key="4">
    <source>
        <dbReference type="ARBA" id="ARBA00023004"/>
    </source>
</evidence>
<keyword evidence="3" id="KW-0479">Metal-binding</keyword>
<accession>A0ABV9SYG8</accession>
<dbReference type="Pfam" id="PF01814">
    <property type="entry name" value="Hemerythrin"/>
    <property type="match status" value="1"/>
</dbReference>
<evidence type="ECO:0000313" key="7">
    <source>
        <dbReference type="Proteomes" id="UP001595818"/>
    </source>
</evidence>
<name>A0ABV9SYG8_9BACT</name>
<evidence type="ECO:0000256" key="2">
    <source>
        <dbReference type="ARBA" id="ARBA00022490"/>
    </source>
</evidence>
<protein>
    <submittedName>
        <fullName evidence="6">DUF542 domain-containing protein</fullName>
    </submittedName>
</protein>
<dbReference type="InterPro" id="IPR019903">
    <property type="entry name" value="RIC_family"/>
</dbReference>
<dbReference type="Pfam" id="PF04405">
    <property type="entry name" value="ScdA_N"/>
    <property type="match status" value="1"/>
</dbReference>
<keyword evidence="2" id="KW-0963">Cytoplasm</keyword>
<evidence type="ECO:0000256" key="3">
    <source>
        <dbReference type="ARBA" id="ARBA00022723"/>
    </source>
</evidence>
<comment type="subcellular location">
    <subcellularLocation>
        <location evidence="1">Cytoplasm</location>
    </subcellularLocation>
</comment>
<dbReference type="PANTHER" id="PTHR36438:SF1">
    <property type="entry name" value="IRON-SULFUR CLUSTER REPAIR PROTEIN YTFE"/>
    <property type="match status" value="1"/>
</dbReference>
<evidence type="ECO:0000256" key="1">
    <source>
        <dbReference type="ARBA" id="ARBA00004496"/>
    </source>
</evidence>
<feature type="domain" description="Hemerythrin-like" evidence="5">
    <location>
        <begin position="85"/>
        <end position="232"/>
    </location>
</feature>
<comment type="caution">
    <text evidence="6">The sequence shown here is derived from an EMBL/GenBank/DDBJ whole genome shotgun (WGS) entry which is preliminary data.</text>
</comment>
<dbReference type="PANTHER" id="PTHR36438">
    <property type="entry name" value="IRON-SULFUR CLUSTER REPAIR PROTEIN YTFE"/>
    <property type="match status" value="1"/>
</dbReference>
<dbReference type="Proteomes" id="UP001595818">
    <property type="component" value="Unassembled WGS sequence"/>
</dbReference>
<organism evidence="6 7">
    <name type="scientific">Negadavirga shengliensis</name>
    <dbReference type="NCBI Taxonomy" id="1389218"/>
    <lineage>
        <taxon>Bacteria</taxon>
        <taxon>Pseudomonadati</taxon>
        <taxon>Bacteroidota</taxon>
        <taxon>Cytophagia</taxon>
        <taxon>Cytophagales</taxon>
        <taxon>Cyclobacteriaceae</taxon>
        <taxon>Negadavirga</taxon>
    </lineage>
</organism>
<dbReference type="InterPro" id="IPR038062">
    <property type="entry name" value="ScdA-like_N_sf"/>
</dbReference>
<gene>
    <name evidence="6" type="ORF">ACFPFU_07100</name>
</gene>